<dbReference type="RefSeq" id="WP_244387021.1">
    <property type="nucleotide sequence ID" value="NZ_AP025564.1"/>
</dbReference>
<feature type="domain" description="MalT-like winged helix" evidence="1">
    <location>
        <begin position="264"/>
        <end position="343"/>
    </location>
</feature>
<protein>
    <recommendedName>
        <fullName evidence="1">MalT-like winged helix domain-containing protein</fullName>
    </recommendedName>
</protein>
<proteinExistence type="predicted"/>
<dbReference type="Pfam" id="PF25873">
    <property type="entry name" value="WHD_MalT"/>
    <property type="match status" value="1"/>
</dbReference>
<gene>
    <name evidence="2" type="ORF">CE91St30_29770</name>
</gene>
<keyword evidence="3" id="KW-1185">Reference proteome</keyword>
<organism evidence="2 3">
    <name type="scientific">Raoultibacter timonensis</name>
    <dbReference type="NCBI Taxonomy" id="1907662"/>
    <lineage>
        <taxon>Bacteria</taxon>
        <taxon>Bacillati</taxon>
        <taxon>Actinomycetota</taxon>
        <taxon>Coriobacteriia</taxon>
        <taxon>Eggerthellales</taxon>
        <taxon>Eggerthellaceae</taxon>
        <taxon>Raoultibacter</taxon>
    </lineage>
</organism>
<accession>A0ABM7WMJ9</accession>
<dbReference type="InterPro" id="IPR059106">
    <property type="entry name" value="WHD_MalT"/>
</dbReference>
<evidence type="ECO:0000313" key="3">
    <source>
        <dbReference type="Proteomes" id="UP001320544"/>
    </source>
</evidence>
<dbReference type="EMBL" id="AP025564">
    <property type="protein sequence ID" value="BDE97644.1"/>
    <property type="molecule type" value="Genomic_DNA"/>
</dbReference>
<name>A0ABM7WMJ9_9ACTN</name>
<sequence>MPIGSRDPAVGPASPQADLILSDKFEPAALPDVCAPRLRVVDALDRAARKRYVYIGAPAGSGKTVSTLLWLQKTKLPAVWIGLDRYDDVPSMFYKQLATGLYSVQPENAAMREVLTSPSFSLSPVEHTIRLIAEMQPLDHRCALVFDDLHFIENREIVKSLSVVLKRLPKAFVLFFLSRREPPDEWTALGIDRGPAVLDAGDLRFAADEIRAYFKSLGRSLSVDESRIVLAATEGWAIGVAALAKSGQVTKGDSRSLFGDFFDEQVWSTWDEDLRSFCLATSVAGEFDAELAEILSGRSDAAEIMDELARSNTFLMRLSGNSYRYHHLFRDFLQDKARENGTDRTALCKRAAEYSRARFDYTQALRFWLESGDFSGMDTYLLLYLYESRSGSVADCADFMRTLALDELPDHAYRDCPPLHILALWYDYLTGQRERFEHHLDELYRALPRIAAFDSRFVESATLSYSIDHRTTIIDKAKRFSKFGRLIKRFTPNGLATTLVSFTQNLPYPHRSNVDYSAIALEERGMELLGATFGPLLGT</sequence>
<evidence type="ECO:0000313" key="2">
    <source>
        <dbReference type="EMBL" id="BDE97644.1"/>
    </source>
</evidence>
<evidence type="ECO:0000259" key="1">
    <source>
        <dbReference type="Pfam" id="PF25873"/>
    </source>
</evidence>
<reference evidence="2 3" key="1">
    <citation type="submission" date="2022-01" db="EMBL/GenBank/DDBJ databases">
        <title>Novel bile acid biosynthetic pathways are enriched in the microbiome of centenarians.</title>
        <authorList>
            <person name="Sato Y."/>
            <person name="Atarashi K."/>
            <person name="Plichta R.D."/>
            <person name="Arai Y."/>
            <person name="Sasajima S."/>
            <person name="Kearney M.S."/>
            <person name="Suda W."/>
            <person name="Takeshita K."/>
            <person name="Sasaki T."/>
            <person name="Okamoto S."/>
            <person name="Skelly N.A."/>
            <person name="Okamura Y."/>
            <person name="Vlamakis H."/>
            <person name="Li Y."/>
            <person name="Tanoue T."/>
            <person name="Takei H."/>
            <person name="Nittono H."/>
            <person name="Narushima S."/>
            <person name="Irie J."/>
            <person name="Itoh H."/>
            <person name="Moriya K."/>
            <person name="Sugiura Y."/>
            <person name="Suematsu M."/>
            <person name="Moritoki N."/>
            <person name="Shibata S."/>
            <person name="Littman R.D."/>
            <person name="Fischbach A.M."/>
            <person name="Uwamino Y."/>
            <person name="Inoue T."/>
            <person name="Honda A."/>
            <person name="Hattori M."/>
            <person name="Murai T."/>
            <person name="Xavier J.R."/>
            <person name="Hirose N."/>
            <person name="Honda K."/>
        </authorList>
    </citation>
    <scope>NUCLEOTIDE SEQUENCE [LARGE SCALE GENOMIC DNA]</scope>
    <source>
        <strain evidence="2 3">CE91-St30</strain>
    </source>
</reference>
<dbReference type="Proteomes" id="UP001320544">
    <property type="component" value="Chromosome"/>
</dbReference>